<evidence type="ECO:0000256" key="4">
    <source>
        <dbReference type="ARBA" id="ARBA00023002"/>
    </source>
</evidence>
<feature type="transmembrane region" description="Helical" evidence="7">
    <location>
        <begin position="81"/>
        <end position="102"/>
    </location>
</feature>
<dbReference type="PANTHER" id="PTHR21624">
    <property type="entry name" value="STEROL DESATURASE-RELATED PROTEIN"/>
    <property type="match status" value="1"/>
</dbReference>
<dbReference type="EMBL" id="JBAKIA010000002">
    <property type="protein sequence ID" value="MEJ8473373.1"/>
    <property type="molecule type" value="Genomic_DNA"/>
</dbReference>
<keyword evidence="6 7" id="KW-0472">Membrane</keyword>
<dbReference type="Proteomes" id="UP001385499">
    <property type="component" value="Unassembled WGS sequence"/>
</dbReference>
<organism evidence="9 10">
    <name type="scientific">Roseibium algae</name>
    <dbReference type="NCBI Taxonomy" id="3123038"/>
    <lineage>
        <taxon>Bacteria</taxon>
        <taxon>Pseudomonadati</taxon>
        <taxon>Pseudomonadota</taxon>
        <taxon>Alphaproteobacteria</taxon>
        <taxon>Hyphomicrobiales</taxon>
        <taxon>Stappiaceae</taxon>
        <taxon>Roseibium</taxon>
    </lineage>
</organism>
<dbReference type="Pfam" id="PF04116">
    <property type="entry name" value="FA_hydroxylase"/>
    <property type="match status" value="1"/>
</dbReference>
<dbReference type="PANTHER" id="PTHR21624:SF1">
    <property type="entry name" value="ALKYLGLYCEROL MONOOXYGENASE"/>
    <property type="match status" value="1"/>
</dbReference>
<accession>A0ABU8TGT6</accession>
<dbReference type="EC" id="1.-.-.-" evidence="9"/>
<evidence type="ECO:0000256" key="7">
    <source>
        <dbReference type="SAM" id="Phobius"/>
    </source>
</evidence>
<feature type="transmembrane region" description="Helical" evidence="7">
    <location>
        <begin position="143"/>
        <end position="167"/>
    </location>
</feature>
<keyword evidence="5" id="KW-0443">Lipid metabolism</keyword>
<evidence type="ECO:0000259" key="8">
    <source>
        <dbReference type="Pfam" id="PF04116"/>
    </source>
</evidence>
<keyword evidence="10" id="KW-1185">Reference proteome</keyword>
<evidence type="ECO:0000256" key="2">
    <source>
        <dbReference type="ARBA" id="ARBA00022692"/>
    </source>
</evidence>
<dbReference type="GO" id="GO:0016491">
    <property type="term" value="F:oxidoreductase activity"/>
    <property type="evidence" value="ECO:0007669"/>
    <property type="project" value="UniProtKB-KW"/>
</dbReference>
<evidence type="ECO:0000313" key="10">
    <source>
        <dbReference type="Proteomes" id="UP001385499"/>
    </source>
</evidence>
<dbReference type="InterPro" id="IPR051689">
    <property type="entry name" value="Sterol_desaturase/TMEM195"/>
</dbReference>
<feature type="transmembrane region" description="Helical" evidence="7">
    <location>
        <begin position="12"/>
        <end position="30"/>
    </location>
</feature>
<evidence type="ECO:0000256" key="6">
    <source>
        <dbReference type="ARBA" id="ARBA00023136"/>
    </source>
</evidence>
<comment type="subcellular location">
    <subcellularLocation>
        <location evidence="1">Endomembrane system</location>
        <topology evidence="1">Multi-pass membrane protein</topology>
    </subcellularLocation>
</comment>
<feature type="domain" description="Fatty acid hydroxylase" evidence="8">
    <location>
        <begin position="90"/>
        <end position="226"/>
    </location>
</feature>
<evidence type="ECO:0000256" key="5">
    <source>
        <dbReference type="ARBA" id="ARBA00023098"/>
    </source>
</evidence>
<dbReference type="InterPro" id="IPR006694">
    <property type="entry name" value="Fatty_acid_hydroxylase"/>
</dbReference>
<protein>
    <submittedName>
        <fullName evidence="9">Sterol desaturase family protein</fullName>
        <ecNumber evidence="9">1.-.-.-</ecNumber>
    </submittedName>
</protein>
<reference evidence="9 10" key="1">
    <citation type="submission" date="2024-02" db="EMBL/GenBank/DDBJ databases">
        <title>Roseibium algae sp. nov., isolated from marine alga (Grateloupia sp.), showing potential in myo-inositol conversion.</title>
        <authorList>
            <person name="Wang Y."/>
        </authorList>
    </citation>
    <scope>NUCLEOTIDE SEQUENCE [LARGE SCALE GENOMIC DNA]</scope>
    <source>
        <strain evidence="9 10">H3510</strain>
    </source>
</reference>
<evidence type="ECO:0000256" key="3">
    <source>
        <dbReference type="ARBA" id="ARBA00022989"/>
    </source>
</evidence>
<gene>
    <name evidence="9" type="ORF">V6575_04690</name>
</gene>
<evidence type="ECO:0000313" key="9">
    <source>
        <dbReference type="EMBL" id="MEJ8473373.1"/>
    </source>
</evidence>
<keyword evidence="3 7" id="KW-1133">Transmembrane helix</keyword>
<sequence length="276" mass="31239">MAELDVGTLRLVFFLSIFTVMACIELLLPYRELSVDRVSRWPTNWGIVVLDAVLVRLIFPIGGVGLAYWAQSQGFGVLNWVGWHGWSAAVLAFLILDLAVWFQHWAAHKVPLLWRLHQVHHADGDMDVTTALRFHPFEILLSFVWKALVIVLLGAPVEAVLVFEIVLNGAAMFNHANASLPKGLDRVLRWGIVTPDMHRVHHSAEPCETDSNYGFNLSIWDRIFNTYTQQPAKGHLGMTVGLSKDMAVGARKFHWSLALPFRPLEMRRRRKSSDGK</sequence>
<evidence type="ECO:0000256" key="1">
    <source>
        <dbReference type="ARBA" id="ARBA00004127"/>
    </source>
</evidence>
<name>A0ABU8TGT6_9HYPH</name>
<keyword evidence="2 7" id="KW-0812">Transmembrane</keyword>
<comment type="caution">
    <text evidence="9">The sequence shown here is derived from an EMBL/GenBank/DDBJ whole genome shotgun (WGS) entry which is preliminary data.</text>
</comment>
<feature type="transmembrane region" description="Helical" evidence="7">
    <location>
        <begin position="45"/>
        <end position="69"/>
    </location>
</feature>
<keyword evidence="4 9" id="KW-0560">Oxidoreductase</keyword>
<proteinExistence type="predicted"/>